<keyword evidence="2" id="KW-1185">Reference proteome</keyword>
<dbReference type="AlphaFoldDB" id="A0A1M7ZQM9"/>
<evidence type="ECO:0000313" key="2">
    <source>
        <dbReference type="Proteomes" id="UP000186406"/>
    </source>
</evidence>
<accession>A0A1M7ZQM9</accession>
<dbReference type="EMBL" id="FRXO01000011">
    <property type="protein sequence ID" value="SHO67171.1"/>
    <property type="molecule type" value="Genomic_DNA"/>
</dbReference>
<dbReference type="PANTHER" id="PTHR35566:SF1">
    <property type="entry name" value="TYPE VI SECRETION SYSTEM BASEPLATE COMPONENT TSSK1"/>
    <property type="match status" value="1"/>
</dbReference>
<protein>
    <submittedName>
        <fullName evidence="1">Type VI secretion system protein ImpJ</fullName>
    </submittedName>
</protein>
<dbReference type="OrthoDB" id="9775333at2"/>
<evidence type="ECO:0000313" key="1">
    <source>
        <dbReference type="EMBL" id="SHO67171.1"/>
    </source>
</evidence>
<sequence>MSANGKVVWSEGMFLRAQHFQQQDRYVERLVRARVDGIGPYPWGLREIGINNALLALGKFGLERCSGVFEDGTPIDIPGDQALPTPLDLPVGLADCLIYLCVPIQQAGGAEIDVGGGFGASTRFIASEQDVVDAISGANSNARIRTASLRLQLMLGTDDRSGFHCLGVARVAEVSADRRVRLDADYIPPYMDAMSSSVLNGYVSEVLAMLRHRGEALGRRVSGVSSQGTSEMFDFLMLQLLNRTEPLLAHFNHLPALHPERLYEAFLMLAGELATFTNPRRRPDDFAVYRHDDLENVFASVMIALRQSLSVVMEQSAIQIPLQDRKYGIRVGTIVDKTLIDKANFVLLVKASMPEEAIRRSLPALIKIGSVEQIRELVNVQLPGIRVQPLAVVPRQIPYHSGTVYFELESQSPIWKSLATSGGIAVHLAGEFPDVQMELWAIRR</sequence>
<gene>
    <name evidence="1" type="ORF">SAMN02745172_03844</name>
</gene>
<dbReference type="RefSeq" id="WP_073631732.1">
    <property type="nucleotide sequence ID" value="NZ_FRXO01000011.1"/>
</dbReference>
<organism evidence="1 2">
    <name type="scientific">Pseudoxanthobacter soli DSM 19599</name>
    <dbReference type="NCBI Taxonomy" id="1123029"/>
    <lineage>
        <taxon>Bacteria</taxon>
        <taxon>Pseudomonadati</taxon>
        <taxon>Pseudomonadota</taxon>
        <taxon>Alphaproteobacteria</taxon>
        <taxon>Hyphomicrobiales</taxon>
        <taxon>Segnochrobactraceae</taxon>
        <taxon>Pseudoxanthobacter</taxon>
    </lineage>
</organism>
<name>A0A1M7ZQM9_9HYPH</name>
<dbReference type="Proteomes" id="UP000186406">
    <property type="component" value="Unassembled WGS sequence"/>
</dbReference>
<dbReference type="NCBIfam" id="TIGR03353">
    <property type="entry name" value="VI_chp_4"/>
    <property type="match status" value="1"/>
</dbReference>
<dbReference type="InterPro" id="IPR010263">
    <property type="entry name" value="T6SS_TssK"/>
</dbReference>
<dbReference type="STRING" id="1123029.SAMN02745172_03844"/>
<reference evidence="1 2" key="1">
    <citation type="submission" date="2016-12" db="EMBL/GenBank/DDBJ databases">
        <authorList>
            <person name="Song W.-J."/>
            <person name="Kurnit D.M."/>
        </authorList>
    </citation>
    <scope>NUCLEOTIDE SEQUENCE [LARGE SCALE GENOMIC DNA]</scope>
    <source>
        <strain evidence="1 2">DSM 19599</strain>
    </source>
</reference>
<proteinExistence type="predicted"/>
<dbReference type="Pfam" id="PF05936">
    <property type="entry name" value="T6SS_VasE"/>
    <property type="match status" value="1"/>
</dbReference>
<dbReference type="PANTHER" id="PTHR35566">
    <property type="entry name" value="BLR3599 PROTEIN"/>
    <property type="match status" value="1"/>
</dbReference>